<feature type="transmembrane region" description="Helical" evidence="5">
    <location>
        <begin position="86"/>
        <end position="105"/>
    </location>
</feature>
<dbReference type="NCBIfam" id="NF045576">
    <property type="entry name" value="BT_3928_fam"/>
    <property type="match status" value="1"/>
</dbReference>
<keyword evidence="4 5" id="KW-0472">Membrane</keyword>
<name>A0ABU5SCN6_9BACT</name>
<evidence type="ECO:0000256" key="3">
    <source>
        <dbReference type="ARBA" id="ARBA00022989"/>
    </source>
</evidence>
<evidence type="ECO:0000259" key="6">
    <source>
        <dbReference type="Pfam" id="PF07291"/>
    </source>
</evidence>
<organism evidence="7 8">
    <name type="scientific">Arcicella lustrica</name>
    <dbReference type="NCBI Taxonomy" id="2984196"/>
    <lineage>
        <taxon>Bacteria</taxon>
        <taxon>Pseudomonadati</taxon>
        <taxon>Bacteroidota</taxon>
        <taxon>Cytophagia</taxon>
        <taxon>Cytophagales</taxon>
        <taxon>Flectobacillaceae</taxon>
        <taxon>Arcicella</taxon>
    </lineage>
</organism>
<keyword evidence="3 5" id="KW-1133">Transmembrane helix</keyword>
<dbReference type="Pfam" id="PF07291">
    <property type="entry name" value="MauE"/>
    <property type="match status" value="1"/>
</dbReference>
<accession>A0ABU5SCN6</accession>
<comment type="subcellular location">
    <subcellularLocation>
        <location evidence="1">Membrane</location>
        <topology evidence="1">Multi-pass membrane protein</topology>
    </subcellularLocation>
</comment>
<feature type="transmembrane region" description="Helical" evidence="5">
    <location>
        <begin position="55"/>
        <end position="79"/>
    </location>
</feature>
<evidence type="ECO:0000256" key="2">
    <source>
        <dbReference type="ARBA" id="ARBA00022692"/>
    </source>
</evidence>
<sequence>MKLIAHFSRLFVGIIFIFSGLIKLNDPVGTQIKLEEYFDVFATDFPFMAGFWEFWIPYALLISIFLCALELVLGVCLLVQYKLKTASWILLATVIFFGFLTFYSAYYNKVTDCGCFGETIKLKPWTSFIKDMVLLFFILIILAQRKVFADKKTGALVGASVVFSIALGVYAVKYLPPYDGLPYAVGQDIPKNMKPSAPLQFKYIYEKGGETMELDQMPTDTTYHFKEMVTLNQDEAKAKITDYNIWKEGDSTDYKAESFVGKKLMIVVPVIKKANTDHLDAIRTLAKSLEGSDVKVWLLSASNEEEVNNFRHEYQLAIPSYSSDTKVLKTIARANPSIWLLDNGIVKGKWAHSSTPDKNEILESLK</sequence>
<dbReference type="EMBL" id="JAYGIM010000001">
    <property type="protein sequence ID" value="MEA5425035.1"/>
    <property type="molecule type" value="Genomic_DNA"/>
</dbReference>
<keyword evidence="8" id="KW-1185">Reference proteome</keyword>
<evidence type="ECO:0000313" key="7">
    <source>
        <dbReference type="EMBL" id="MEA5425035.1"/>
    </source>
</evidence>
<protein>
    <submittedName>
        <fullName evidence="7">BT_3928 family protein</fullName>
    </submittedName>
</protein>
<dbReference type="RefSeq" id="WP_323254842.1">
    <property type="nucleotide sequence ID" value="NZ_JAYGIM010000001.1"/>
</dbReference>
<proteinExistence type="predicted"/>
<feature type="transmembrane region" description="Helical" evidence="5">
    <location>
        <begin position="155"/>
        <end position="172"/>
    </location>
</feature>
<evidence type="ECO:0000256" key="1">
    <source>
        <dbReference type="ARBA" id="ARBA00004141"/>
    </source>
</evidence>
<feature type="transmembrane region" description="Helical" evidence="5">
    <location>
        <begin position="7"/>
        <end position="24"/>
    </location>
</feature>
<reference evidence="7 8" key="1">
    <citation type="submission" date="2023-12" db="EMBL/GenBank/DDBJ databases">
        <title>Novel species of the genus Arcicella isolated from rivers.</title>
        <authorList>
            <person name="Lu H."/>
        </authorList>
    </citation>
    <scope>NUCLEOTIDE SEQUENCE [LARGE SCALE GENOMIC DNA]</scope>
    <source>
        <strain evidence="7 8">DC25W</strain>
    </source>
</reference>
<gene>
    <name evidence="7" type="ORF">VB798_00530</name>
</gene>
<dbReference type="Proteomes" id="UP001302222">
    <property type="component" value="Unassembled WGS sequence"/>
</dbReference>
<evidence type="ECO:0000256" key="5">
    <source>
        <dbReference type="SAM" id="Phobius"/>
    </source>
</evidence>
<comment type="caution">
    <text evidence="7">The sequence shown here is derived from an EMBL/GenBank/DDBJ whole genome shotgun (WGS) entry which is preliminary data.</text>
</comment>
<evidence type="ECO:0000256" key="4">
    <source>
        <dbReference type="ARBA" id="ARBA00023136"/>
    </source>
</evidence>
<feature type="transmembrane region" description="Helical" evidence="5">
    <location>
        <begin position="125"/>
        <end position="143"/>
    </location>
</feature>
<feature type="domain" description="Methylamine utilisation protein MauE" evidence="6">
    <location>
        <begin position="1"/>
        <end position="143"/>
    </location>
</feature>
<dbReference type="InterPro" id="IPR009908">
    <property type="entry name" value="Methylamine_util_MauE"/>
</dbReference>
<keyword evidence="2 5" id="KW-0812">Transmembrane</keyword>
<evidence type="ECO:0000313" key="8">
    <source>
        <dbReference type="Proteomes" id="UP001302222"/>
    </source>
</evidence>